<organism evidence="3 4">
    <name type="scientific">Deinococcus oregonensis</name>
    <dbReference type="NCBI Taxonomy" id="1805970"/>
    <lineage>
        <taxon>Bacteria</taxon>
        <taxon>Thermotogati</taxon>
        <taxon>Deinococcota</taxon>
        <taxon>Deinococci</taxon>
        <taxon>Deinococcales</taxon>
        <taxon>Deinococcaceae</taxon>
        <taxon>Deinococcus</taxon>
    </lineage>
</organism>
<evidence type="ECO:0000256" key="2">
    <source>
        <dbReference type="SAM" id="Phobius"/>
    </source>
</evidence>
<sequence length="388" mass="39116">MTDRAQSALKATGMDETPIASLEKEDALFALTAQTLLFQDGGGTRRVTLRDLTRIHSDQEGMLRVETPAGTALTASLLGFDASRVQAFFAQVRDTTARAKQQATSPTSAETAVASAPAVKAAPTPATPVPAPEIQRPEPPKFEAQPEVRKAPPTIVIGEPDEDQEEDADAPAAVTRTVISSAPSLTKPAQSSVAQPSVARSSATQPTIAQPSAAQPSAAQPPASAPQSTPVVISSSGFSPSSARPTAQSNPAATGAAASAPVAQPAVAPAPKVAAPPAPAASAPMAPAIQANTIKTLPTRSASVSGLYAQADAVEALVSRLRILGVVLGVSAIALAFFLFTADQQLSGIWTLIAGGVGGISLLAVAELARLLVAIARATGTGGNADSE</sequence>
<name>A0ABV6AX89_9DEIO</name>
<keyword evidence="2" id="KW-0472">Membrane</keyword>
<keyword evidence="4" id="KW-1185">Reference proteome</keyword>
<feature type="compositionally biased region" description="Polar residues" evidence="1">
    <location>
        <begin position="177"/>
        <end position="202"/>
    </location>
</feature>
<keyword evidence="2" id="KW-1133">Transmembrane helix</keyword>
<dbReference type="EMBL" id="JBHLYR010000031">
    <property type="protein sequence ID" value="MFB9992128.1"/>
    <property type="molecule type" value="Genomic_DNA"/>
</dbReference>
<accession>A0ABV6AX89</accession>
<feature type="compositionally biased region" description="Acidic residues" evidence="1">
    <location>
        <begin position="159"/>
        <end position="169"/>
    </location>
</feature>
<evidence type="ECO:0000313" key="3">
    <source>
        <dbReference type="EMBL" id="MFB9992128.1"/>
    </source>
</evidence>
<reference evidence="3 4" key="1">
    <citation type="submission" date="2024-09" db="EMBL/GenBank/DDBJ databases">
        <authorList>
            <person name="Sun Q."/>
            <person name="Mori K."/>
        </authorList>
    </citation>
    <scope>NUCLEOTIDE SEQUENCE [LARGE SCALE GENOMIC DNA]</scope>
    <source>
        <strain evidence="3 4">JCM 13503</strain>
    </source>
</reference>
<feature type="compositionally biased region" description="Low complexity" evidence="1">
    <location>
        <begin position="103"/>
        <end position="124"/>
    </location>
</feature>
<evidence type="ECO:0000256" key="1">
    <source>
        <dbReference type="SAM" id="MobiDB-lite"/>
    </source>
</evidence>
<keyword evidence="2" id="KW-0812">Transmembrane</keyword>
<protein>
    <recommendedName>
        <fullName evidence="5">DUF308 domain-containing protein</fullName>
    </recommendedName>
</protein>
<feature type="transmembrane region" description="Helical" evidence="2">
    <location>
        <begin position="348"/>
        <end position="369"/>
    </location>
</feature>
<dbReference type="RefSeq" id="WP_380008436.1">
    <property type="nucleotide sequence ID" value="NZ_JBHLYR010000031.1"/>
</dbReference>
<feature type="transmembrane region" description="Helical" evidence="2">
    <location>
        <begin position="323"/>
        <end position="342"/>
    </location>
</feature>
<gene>
    <name evidence="3" type="ORF">ACFFLM_09170</name>
</gene>
<feature type="compositionally biased region" description="Low complexity" evidence="1">
    <location>
        <begin position="203"/>
        <end position="257"/>
    </location>
</feature>
<comment type="caution">
    <text evidence="3">The sequence shown here is derived from an EMBL/GenBank/DDBJ whole genome shotgun (WGS) entry which is preliminary data.</text>
</comment>
<evidence type="ECO:0008006" key="5">
    <source>
        <dbReference type="Google" id="ProtNLM"/>
    </source>
</evidence>
<feature type="region of interest" description="Disordered" evidence="1">
    <location>
        <begin position="99"/>
        <end position="257"/>
    </location>
</feature>
<dbReference type="Proteomes" id="UP001589733">
    <property type="component" value="Unassembled WGS sequence"/>
</dbReference>
<evidence type="ECO:0000313" key="4">
    <source>
        <dbReference type="Proteomes" id="UP001589733"/>
    </source>
</evidence>
<feature type="compositionally biased region" description="Basic and acidic residues" evidence="1">
    <location>
        <begin position="135"/>
        <end position="150"/>
    </location>
</feature>
<proteinExistence type="predicted"/>